<proteinExistence type="predicted"/>
<gene>
    <name evidence="3" type="ORF">PF005_g23666</name>
    <name evidence="2" type="ORF">PF011_g24552</name>
</gene>
<dbReference type="Proteomes" id="UP000460718">
    <property type="component" value="Unassembled WGS sequence"/>
</dbReference>
<comment type="caution">
    <text evidence="2">The sequence shown here is derived from an EMBL/GenBank/DDBJ whole genome shotgun (WGS) entry which is preliminary data.</text>
</comment>
<dbReference type="AlphaFoldDB" id="A0A6A3I4M8"/>
<accession>A0A6A3I4M8</accession>
<evidence type="ECO:0000313" key="2">
    <source>
        <dbReference type="EMBL" id="KAE8975264.1"/>
    </source>
</evidence>
<dbReference type="Proteomes" id="UP000433483">
    <property type="component" value="Unassembled WGS sequence"/>
</dbReference>
<dbReference type="OrthoDB" id="129372at2759"/>
<evidence type="ECO:0000256" key="1">
    <source>
        <dbReference type="SAM" id="MobiDB-lite"/>
    </source>
</evidence>
<evidence type="ECO:0000313" key="3">
    <source>
        <dbReference type="EMBL" id="KAE9179500.1"/>
    </source>
</evidence>
<sequence length="156" mass="17812">MLGMCVLRIEEFEKNYRLELIDRELEQQCVATFEALDVARRSKFIFQLTVWKSRKVELNLLEFRRGFSYRFEKIHSLPLLYGNTVGSMQIPVRVRANLLPDPGVGVRTSGSYSLLSGADEPEYISGSNATPATLLQEERESTVSELQPSKNKHRSS</sequence>
<name>A0A6A3I4M8_9STRA</name>
<feature type="region of interest" description="Disordered" evidence="1">
    <location>
        <begin position="120"/>
        <end position="156"/>
    </location>
</feature>
<keyword evidence="4" id="KW-1185">Reference proteome</keyword>
<dbReference type="EMBL" id="QXFW01002806">
    <property type="protein sequence ID" value="KAE8975264.1"/>
    <property type="molecule type" value="Genomic_DNA"/>
</dbReference>
<organism evidence="2 5">
    <name type="scientific">Phytophthora fragariae</name>
    <dbReference type="NCBI Taxonomy" id="53985"/>
    <lineage>
        <taxon>Eukaryota</taxon>
        <taxon>Sar</taxon>
        <taxon>Stramenopiles</taxon>
        <taxon>Oomycota</taxon>
        <taxon>Peronosporomycetes</taxon>
        <taxon>Peronosporales</taxon>
        <taxon>Peronosporaceae</taxon>
        <taxon>Phytophthora</taxon>
    </lineage>
</organism>
<evidence type="ECO:0000313" key="4">
    <source>
        <dbReference type="Proteomes" id="UP000433483"/>
    </source>
</evidence>
<protein>
    <submittedName>
        <fullName evidence="2">Uncharacterized protein</fullName>
    </submittedName>
</protein>
<reference evidence="2 5" key="1">
    <citation type="submission" date="2018-09" db="EMBL/GenBank/DDBJ databases">
        <title>Genomic investigation of the strawberry pathogen Phytophthora fragariae indicates pathogenicity is determined by transcriptional variation in three key races.</title>
        <authorList>
            <person name="Adams T.M."/>
            <person name="Armitage A.D."/>
            <person name="Sobczyk M.K."/>
            <person name="Bates H.J."/>
            <person name="Dunwell J.M."/>
            <person name="Nellist C.F."/>
            <person name="Harrison R.J."/>
        </authorList>
    </citation>
    <scope>NUCLEOTIDE SEQUENCE [LARGE SCALE GENOMIC DNA]</scope>
    <source>
        <strain evidence="3 4">NOV-27</strain>
        <strain evidence="2 5">SCRP245</strain>
    </source>
</reference>
<dbReference type="EMBL" id="QXGB01002279">
    <property type="protein sequence ID" value="KAE9179500.1"/>
    <property type="molecule type" value="Genomic_DNA"/>
</dbReference>
<evidence type="ECO:0000313" key="5">
    <source>
        <dbReference type="Proteomes" id="UP000460718"/>
    </source>
</evidence>